<dbReference type="EMBL" id="LN736361">
    <property type="protein sequence ID" value="CEP60972.1"/>
    <property type="molecule type" value="Genomic_DNA"/>
</dbReference>
<sequence>MHSRPGIQNGVIFGAPLAVIAGLLAHFGLPYPQWLSDPVKAPSDIEPHSVVHICRCPEHSIGWPDVFQFVASQLTELTHRDWVSLTFNMILVIQMLLTLSKLWKKSFSGETTQLASTASVEQREADVVDADLLPYTSRERALLQFEKTRDKTLNFKFCNEDSWILKEDFLLPAKSVKPLFKDSPETTLSNLSPSTVVTSVGVQTSISQRLPPLSRSNDLHVGKIMSDLPSSPLSHEYPQLFTPKQSLSAALSSPPTSKTPTSPGFESRHAPAAVSLSGDPLVLETQNSSRTSFSSSPNVREVLHTPEYLSHAFHQPSPAKSTILKTEVTQEQVYSQPFIY</sequence>
<evidence type="ECO:0000256" key="1">
    <source>
        <dbReference type="SAM" id="MobiDB-lite"/>
    </source>
</evidence>
<reference evidence="3 4" key="1">
    <citation type="submission" date="2014-12" db="EMBL/GenBank/DDBJ databases">
        <authorList>
            <person name="Neuveglise Cecile"/>
        </authorList>
    </citation>
    <scope>NUCLEOTIDE SEQUENCE [LARGE SCALE GENOMIC DNA]</scope>
    <source>
        <strain evidence="3 4">CBS 12615</strain>
    </source>
</reference>
<organism evidence="3 4">
    <name type="scientific">Lachancea lanzarotensis</name>
    <dbReference type="NCBI Taxonomy" id="1245769"/>
    <lineage>
        <taxon>Eukaryota</taxon>
        <taxon>Fungi</taxon>
        <taxon>Dikarya</taxon>
        <taxon>Ascomycota</taxon>
        <taxon>Saccharomycotina</taxon>
        <taxon>Saccharomycetes</taxon>
        <taxon>Saccharomycetales</taxon>
        <taxon>Saccharomycetaceae</taxon>
        <taxon>Lachancea</taxon>
    </lineage>
</organism>
<dbReference type="GeneID" id="34684385"/>
<evidence type="ECO:0000313" key="4">
    <source>
        <dbReference type="Proteomes" id="UP000054304"/>
    </source>
</evidence>
<dbReference type="RefSeq" id="XP_022627210.1">
    <property type="nucleotide sequence ID" value="XM_022773711.1"/>
</dbReference>
<name>A0A0C7N333_9SACH</name>
<keyword evidence="2" id="KW-1133">Transmembrane helix</keyword>
<dbReference type="OrthoDB" id="4035759at2759"/>
<feature type="region of interest" description="Disordered" evidence="1">
    <location>
        <begin position="245"/>
        <end position="270"/>
    </location>
</feature>
<dbReference type="HOGENOM" id="CLU_959993_0_0_1"/>
<keyword evidence="2" id="KW-0812">Transmembrane</keyword>
<keyword evidence="2" id="KW-0472">Membrane</keyword>
<evidence type="ECO:0000313" key="3">
    <source>
        <dbReference type="EMBL" id="CEP60972.1"/>
    </source>
</evidence>
<dbReference type="AlphaFoldDB" id="A0A0C7N333"/>
<dbReference type="Proteomes" id="UP000054304">
    <property type="component" value="Unassembled WGS sequence"/>
</dbReference>
<keyword evidence="4" id="KW-1185">Reference proteome</keyword>
<evidence type="ECO:0000256" key="2">
    <source>
        <dbReference type="SAM" id="Phobius"/>
    </source>
</evidence>
<feature type="compositionally biased region" description="Low complexity" evidence="1">
    <location>
        <begin position="245"/>
        <end position="263"/>
    </location>
</feature>
<protein>
    <submittedName>
        <fullName evidence="3">LALA0S02e03884g1_1</fullName>
    </submittedName>
</protein>
<proteinExistence type="predicted"/>
<feature type="transmembrane region" description="Helical" evidence="2">
    <location>
        <begin position="12"/>
        <end position="29"/>
    </location>
</feature>
<accession>A0A0C7N333</accession>
<gene>
    <name evidence="3" type="ORF">LALA0_S02e03884g</name>
</gene>